<evidence type="ECO:0000259" key="7">
    <source>
        <dbReference type="Pfam" id="PF00248"/>
    </source>
</evidence>
<feature type="domain" description="NADP-dependent oxidoreductase" evidence="7">
    <location>
        <begin position="30"/>
        <end position="259"/>
    </location>
</feature>
<dbReference type="InterPro" id="IPR020471">
    <property type="entry name" value="AKR"/>
</dbReference>
<protein>
    <submittedName>
        <fullName evidence="8">Aldo/keto reductase</fullName>
    </submittedName>
</protein>
<evidence type="ECO:0000256" key="6">
    <source>
        <dbReference type="PIRSR" id="PIRSR000097-3"/>
    </source>
</evidence>
<dbReference type="AlphaFoldDB" id="A0A6I1ENU8"/>
<feature type="binding site" evidence="5">
    <location>
        <position position="108"/>
    </location>
    <ligand>
        <name>substrate</name>
    </ligand>
</feature>
<comment type="similarity">
    <text evidence="1">Belongs to the aldo/keto reductase family.</text>
</comment>
<evidence type="ECO:0000256" key="3">
    <source>
        <dbReference type="ARBA" id="ARBA00023002"/>
    </source>
</evidence>
<dbReference type="PANTHER" id="PTHR43827">
    <property type="entry name" value="2,5-DIKETO-D-GLUCONIC ACID REDUCTASE"/>
    <property type="match status" value="1"/>
</dbReference>
<dbReference type="PROSITE" id="PS00062">
    <property type="entry name" value="ALDOKETO_REDUCTASE_2"/>
    <property type="match status" value="1"/>
</dbReference>
<evidence type="ECO:0000313" key="8">
    <source>
        <dbReference type="EMBL" id="KAB7662167.1"/>
    </source>
</evidence>
<dbReference type="SUPFAM" id="SSF51430">
    <property type="entry name" value="NAD(P)-linked oxidoreductase"/>
    <property type="match status" value="1"/>
</dbReference>
<evidence type="ECO:0000256" key="2">
    <source>
        <dbReference type="ARBA" id="ARBA00022857"/>
    </source>
</evidence>
<dbReference type="InterPro" id="IPR023210">
    <property type="entry name" value="NADP_OxRdtase_dom"/>
</dbReference>
<dbReference type="PANTHER" id="PTHR43827:SF3">
    <property type="entry name" value="NADP-DEPENDENT OXIDOREDUCTASE DOMAIN-CONTAINING PROTEIN"/>
    <property type="match status" value="1"/>
</dbReference>
<reference evidence="8 9" key="1">
    <citation type="submission" date="2019-10" db="EMBL/GenBank/DDBJ databases">
        <title>Genome diversity of Sutterella seckii.</title>
        <authorList>
            <person name="Chaplin A.V."/>
            <person name="Sokolova S.R."/>
            <person name="Mosin K.A."/>
            <person name="Ivanova E.L."/>
            <person name="Kochetkova T.O."/>
            <person name="Goltsov A.Y."/>
            <person name="Trofimov D.Y."/>
            <person name="Efimov B.A."/>
        </authorList>
    </citation>
    <scope>NUCLEOTIDE SEQUENCE [LARGE SCALE GENOMIC DNA]</scope>
    <source>
        <strain evidence="8 9">ASD393</strain>
    </source>
</reference>
<dbReference type="PIRSF" id="PIRSF000097">
    <property type="entry name" value="AKR"/>
    <property type="match status" value="1"/>
</dbReference>
<dbReference type="Pfam" id="PF00248">
    <property type="entry name" value="Aldo_ket_red"/>
    <property type="match status" value="1"/>
</dbReference>
<dbReference type="InterPro" id="IPR036812">
    <property type="entry name" value="NAD(P)_OxRdtase_dom_sf"/>
</dbReference>
<feature type="site" description="Lowers pKa of active site Tyr" evidence="6">
    <location>
        <position position="75"/>
    </location>
</feature>
<dbReference type="Gene3D" id="3.20.20.100">
    <property type="entry name" value="NADP-dependent oxidoreductase domain"/>
    <property type="match status" value="1"/>
</dbReference>
<accession>A0A6I1ENU8</accession>
<dbReference type="InterPro" id="IPR018170">
    <property type="entry name" value="Aldo/ket_reductase_CS"/>
</dbReference>
<gene>
    <name evidence="8" type="ORF">GBM95_03455</name>
</gene>
<dbReference type="PROSITE" id="PS00798">
    <property type="entry name" value="ALDOKETO_REDUCTASE_1"/>
    <property type="match status" value="1"/>
</dbReference>
<evidence type="ECO:0000256" key="4">
    <source>
        <dbReference type="PIRSR" id="PIRSR000097-1"/>
    </source>
</evidence>
<dbReference type="Proteomes" id="UP000430564">
    <property type="component" value="Unassembled WGS sequence"/>
</dbReference>
<dbReference type="FunFam" id="3.20.20.100:FF:000015">
    <property type="entry name" value="Oxidoreductase, aldo/keto reductase family"/>
    <property type="match status" value="1"/>
</dbReference>
<evidence type="ECO:0000313" key="9">
    <source>
        <dbReference type="Proteomes" id="UP000430564"/>
    </source>
</evidence>
<keyword evidence="2" id="KW-0521">NADP</keyword>
<dbReference type="OrthoDB" id="9804790at2"/>
<dbReference type="PRINTS" id="PR00069">
    <property type="entry name" value="ALDKETRDTASE"/>
</dbReference>
<feature type="active site" description="Proton donor" evidence="4">
    <location>
        <position position="50"/>
    </location>
</feature>
<organism evidence="8 9">
    <name type="scientific">Sutterella seckii</name>
    <dbReference type="NCBI Taxonomy" id="1944635"/>
    <lineage>
        <taxon>Bacteria</taxon>
        <taxon>Pseudomonadati</taxon>
        <taxon>Pseudomonadota</taxon>
        <taxon>Betaproteobacteria</taxon>
        <taxon>Burkholderiales</taxon>
        <taxon>Sutterellaceae</taxon>
        <taxon>Sutterella</taxon>
    </lineage>
</organism>
<evidence type="ECO:0000256" key="1">
    <source>
        <dbReference type="ARBA" id="ARBA00007905"/>
    </source>
</evidence>
<evidence type="ECO:0000256" key="5">
    <source>
        <dbReference type="PIRSR" id="PIRSR000097-2"/>
    </source>
</evidence>
<dbReference type="RefSeq" id="WP_152157807.1">
    <property type="nucleotide sequence ID" value="NZ_WEHX01000011.1"/>
</dbReference>
<keyword evidence="3" id="KW-0560">Oxidoreductase</keyword>
<dbReference type="GO" id="GO:0016616">
    <property type="term" value="F:oxidoreductase activity, acting on the CH-OH group of donors, NAD or NADP as acceptor"/>
    <property type="evidence" value="ECO:0007669"/>
    <property type="project" value="UniProtKB-ARBA"/>
</dbReference>
<comment type="caution">
    <text evidence="8">The sequence shown here is derived from an EMBL/GenBank/DDBJ whole genome shotgun (WGS) entry which is preliminary data.</text>
</comment>
<name>A0A6I1ENU8_9BURK</name>
<dbReference type="EMBL" id="WEHX01000011">
    <property type="protein sequence ID" value="KAB7662167.1"/>
    <property type="molecule type" value="Genomic_DNA"/>
</dbReference>
<sequence>MNQTFKMTNGVELPAFFFGVYQIPNTTACEDAVNNALAAGYRAIDTAASYGNEAAVGRALANCGVARKDLFVTSKLWVEDASEAGAERSVKRSLELLGLDYLDLYLIHQPVGDVYGAWRGLEKMLADGLVKAIGVSNFAPDRLMDLALHAKVCPMVNQIEINPFCQQRDAFPVMKDLGVVPQAWAPLAEGRNGLFFNSTLRLIAQKHGASVAQVVLAYVSELGASVVSKSVSPARMKENLSAADLVLDDEDRKMIRALDRNESQFFSHRDPAIIRWFSERRIAH</sequence>
<proteinExistence type="inferred from homology"/>